<organism evidence="2 3">
    <name type="scientific">Corynebacterium rouxii</name>
    <dbReference type="NCBI Taxonomy" id="2719119"/>
    <lineage>
        <taxon>Bacteria</taxon>
        <taxon>Bacillati</taxon>
        <taxon>Actinomycetota</taxon>
        <taxon>Actinomycetes</taxon>
        <taxon>Mycobacteriales</taxon>
        <taxon>Corynebacteriaceae</taxon>
        <taxon>Corynebacterium</taxon>
    </lineage>
</organism>
<gene>
    <name evidence="2" type="ORF">FRC0190_02246</name>
</gene>
<evidence type="ECO:0000259" key="1">
    <source>
        <dbReference type="Pfam" id="PF21959"/>
    </source>
</evidence>
<dbReference type="Pfam" id="PF21959">
    <property type="entry name" value="DUF6923"/>
    <property type="match status" value="1"/>
</dbReference>
<feature type="domain" description="DUF6923" evidence="1">
    <location>
        <begin position="5"/>
        <end position="154"/>
    </location>
</feature>
<proteinExistence type="predicted"/>
<dbReference type="KEGG" id="crf:FRC0190_02246"/>
<dbReference type="AlphaFoldDB" id="A0A6I8MET0"/>
<dbReference type="RefSeq" id="WP_155874345.1">
    <property type="nucleotide sequence ID" value="NZ_CP168248.1"/>
</dbReference>
<protein>
    <recommendedName>
        <fullName evidence="1">DUF6923 domain-containing protein</fullName>
    </recommendedName>
</protein>
<reference evidence="2 3" key="1">
    <citation type="submission" date="2019-11" db="EMBL/GenBank/DDBJ databases">
        <authorList>
            <person name="Brisse S."/>
        </authorList>
    </citation>
    <scope>NUCLEOTIDE SEQUENCE [LARGE SCALE GENOMIC DNA]</scope>
    <source>
        <strain evidence="2">FRC0190</strain>
    </source>
</reference>
<name>A0A6I8MET0_9CORY</name>
<evidence type="ECO:0000313" key="3">
    <source>
        <dbReference type="Proteomes" id="UP000423525"/>
    </source>
</evidence>
<evidence type="ECO:0000313" key="2">
    <source>
        <dbReference type="EMBL" id="VZH86332.1"/>
    </source>
</evidence>
<dbReference type="EMBL" id="LR738855">
    <property type="protein sequence ID" value="VZH86332.1"/>
    <property type="molecule type" value="Genomic_DNA"/>
</dbReference>
<accession>A0A6I8MET0</accession>
<sequence length="174" mass="19522">MSKEYGPTIFRKIGAPTNWVYNALAYNPLDGYLYGISRGRIKMLRSISSRSTYDEDPSYPAGHLLKISPVNGTVEDIGPITGIQSQRADTWPNDLWGGITSGVIMADGTYAFSNSSQSGTHNLYILDLSKLANRTARRFMNTNLQSNDYTYSEDASIRRCFQWIYTESVTVAMY</sequence>
<dbReference type="Proteomes" id="UP000423525">
    <property type="component" value="Chromosome"/>
</dbReference>
<dbReference type="InterPro" id="IPR054215">
    <property type="entry name" value="DUF6923"/>
</dbReference>